<dbReference type="EMBL" id="CP014160">
    <property type="protein sequence ID" value="AMB94315.1"/>
    <property type="molecule type" value="Genomic_DNA"/>
</dbReference>
<evidence type="ECO:0000256" key="3">
    <source>
        <dbReference type="PIRNR" id="PIRNR002070"/>
    </source>
</evidence>
<dbReference type="GeneID" id="92903589"/>
<accession>A0A109RDQ5</accession>
<dbReference type="PIRSF" id="PIRSF002070">
    <property type="entry name" value="SSB"/>
    <property type="match status" value="1"/>
</dbReference>
<dbReference type="GO" id="GO:0006260">
    <property type="term" value="P:DNA replication"/>
    <property type="evidence" value="ECO:0007669"/>
    <property type="project" value="InterPro"/>
</dbReference>
<dbReference type="AlphaFoldDB" id="A0A109RDQ5"/>
<dbReference type="RefSeq" id="WP_067974720.1">
    <property type="nucleotide sequence ID" value="NZ_CAJHKM010000001.1"/>
</dbReference>
<gene>
    <name evidence="4" type="ORF">AWM72_05850</name>
    <name evidence="5" type="ORF">CYJ28_05085</name>
</gene>
<reference evidence="4 6" key="1">
    <citation type="journal article" date="2016" name="Genome Announc.">
        <title>Complete Genome Sequences of Aerococcus christensenii CCUG 28831T, Aerococcus sanguinicola CCUG 43001T, Aerococcus urinae CCUG 36881T, Aerococcus urinaeequi CCUG 28094T, Aerococcus urinaehominis CCUG 42038 BT, and Aerococcus viridans CCUG 4311T.</title>
        <authorList>
            <person name="Carkaci D."/>
            <person name="Dargis R."/>
            <person name="Nielsen X.C."/>
            <person name="Skovgaard O."/>
            <person name="Fuursted K."/>
            <person name="Christensen J.J."/>
        </authorList>
    </citation>
    <scope>NUCLEOTIDE SEQUENCE [LARGE SCALE GENOMIC DNA]</scope>
    <source>
        <strain evidence="4 6">CCUG43001</strain>
    </source>
</reference>
<dbReference type="SUPFAM" id="SSF50249">
    <property type="entry name" value="Nucleic acid-binding proteins"/>
    <property type="match status" value="1"/>
</dbReference>
<dbReference type="Gene3D" id="2.40.50.140">
    <property type="entry name" value="Nucleic acid-binding proteins"/>
    <property type="match status" value="1"/>
</dbReference>
<name>A0A109RDQ5_9LACT</name>
<comment type="caution">
    <text evidence="2">Lacks conserved residue(s) required for the propagation of feature annotation.</text>
</comment>
<evidence type="ECO:0000313" key="4">
    <source>
        <dbReference type="EMBL" id="AMB94315.1"/>
    </source>
</evidence>
<dbReference type="NCBIfam" id="TIGR00621">
    <property type="entry name" value="ssb"/>
    <property type="match status" value="1"/>
</dbReference>
<proteinExistence type="inferred from homology"/>
<keyword evidence="1 2" id="KW-0238">DNA-binding</keyword>
<keyword evidence="6" id="KW-1185">Reference proteome</keyword>
<dbReference type="KEGG" id="asan:AWM72_05850"/>
<dbReference type="HAMAP" id="MF_00984">
    <property type="entry name" value="SSB"/>
    <property type="match status" value="1"/>
</dbReference>
<dbReference type="InterPro" id="IPR011344">
    <property type="entry name" value="ssDNA-bd"/>
</dbReference>
<dbReference type="Proteomes" id="UP000234239">
    <property type="component" value="Unassembled WGS sequence"/>
</dbReference>
<evidence type="ECO:0000313" key="7">
    <source>
        <dbReference type="Proteomes" id="UP000234239"/>
    </source>
</evidence>
<reference evidence="5 7" key="3">
    <citation type="submission" date="2017-12" db="EMBL/GenBank/DDBJ databases">
        <title>Phylogenetic diversity of female urinary microbiome.</title>
        <authorList>
            <person name="Thomas-White K."/>
            <person name="Wolfe A.J."/>
        </authorList>
    </citation>
    <scope>NUCLEOTIDE SEQUENCE [LARGE SCALE GENOMIC DNA]</scope>
    <source>
        <strain evidence="5 7">UMB0139</strain>
    </source>
</reference>
<dbReference type="GO" id="GO:0003697">
    <property type="term" value="F:single-stranded DNA binding"/>
    <property type="evidence" value="ECO:0007669"/>
    <property type="project" value="UniProtKB-UniRule"/>
</dbReference>
<dbReference type="InterPro" id="IPR012340">
    <property type="entry name" value="NA-bd_OB-fold"/>
</dbReference>
<evidence type="ECO:0000256" key="2">
    <source>
        <dbReference type="HAMAP-Rule" id="MF_00984"/>
    </source>
</evidence>
<dbReference type="GO" id="GO:0009295">
    <property type="term" value="C:nucleoid"/>
    <property type="evidence" value="ECO:0007669"/>
    <property type="project" value="TreeGrafter"/>
</dbReference>
<protein>
    <recommendedName>
        <fullName evidence="2 3">Single-stranded DNA-binding protein</fullName>
        <shortName evidence="2">SSB</shortName>
    </recommendedName>
</protein>
<sequence>MNQVACIGRLAVDVEIKEFANGNAVLNNLIAINRRNSQKQEADFIPIVAWNGTARLIAKYLEKGDELGLVGRIQSRRYENKAGHNQTAIEIVISDVTFLRKKVSDADKVMTIQVAKD</sequence>
<dbReference type="OrthoDB" id="9809878at2"/>
<dbReference type="PANTHER" id="PTHR10302:SF27">
    <property type="entry name" value="SINGLE-STRANDED DNA-BINDING PROTEIN"/>
    <property type="match status" value="1"/>
</dbReference>
<comment type="subunit">
    <text evidence="2">Homotetramer.</text>
</comment>
<dbReference type="Proteomes" id="UP000069912">
    <property type="component" value="Chromosome"/>
</dbReference>
<dbReference type="EMBL" id="PKGY01000002">
    <property type="protein sequence ID" value="PKZ22493.1"/>
    <property type="molecule type" value="Genomic_DNA"/>
</dbReference>
<evidence type="ECO:0000256" key="1">
    <source>
        <dbReference type="ARBA" id="ARBA00023125"/>
    </source>
</evidence>
<dbReference type="PANTHER" id="PTHR10302">
    <property type="entry name" value="SINGLE-STRANDED DNA-BINDING PROTEIN"/>
    <property type="match status" value="1"/>
</dbReference>
<evidence type="ECO:0000313" key="6">
    <source>
        <dbReference type="Proteomes" id="UP000069912"/>
    </source>
</evidence>
<dbReference type="PROSITE" id="PS50935">
    <property type="entry name" value="SSB"/>
    <property type="match status" value="1"/>
</dbReference>
<dbReference type="Pfam" id="PF00436">
    <property type="entry name" value="SSB"/>
    <property type="match status" value="1"/>
</dbReference>
<reference evidence="6" key="2">
    <citation type="submission" date="2016-01" db="EMBL/GenBank/DDBJ databases">
        <title>Six Aerococcus type strain genome sequencing and assembly using PacBio and Illumina Hiseq.</title>
        <authorList>
            <person name="Carkaci D."/>
            <person name="Dargis R."/>
            <person name="Nielsen X.C."/>
            <person name="Skovgaard O."/>
            <person name="Fuursted K."/>
            <person name="Christensen J.J."/>
        </authorList>
    </citation>
    <scope>NUCLEOTIDE SEQUENCE [LARGE SCALE GENOMIC DNA]</scope>
    <source>
        <strain evidence="6">CCUG43001</strain>
    </source>
</reference>
<dbReference type="CDD" id="cd04496">
    <property type="entry name" value="SSB_OBF"/>
    <property type="match status" value="1"/>
</dbReference>
<organism evidence="4 6">
    <name type="scientific">Aerococcus sanguinicola</name>
    <dbReference type="NCBI Taxonomy" id="119206"/>
    <lineage>
        <taxon>Bacteria</taxon>
        <taxon>Bacillati</taxon>
        <taxon>Bacillota</taxon>
        <taxon>Bacilli</taxon>
        <taxon>Lactobacillales</taxon>
        <taxon>Aerococcaceae</taxon>
        <taxon>Aerococcus</taxon>
    </lineage>
</organism>
<evidence type="ECO:0000313" key="5">
    <source>
        <dbReference type="EMBL" id="PKZ22493.1"/>
    </source>
</evidence>
<dbReference type="InterPro" id="IPR000424">
    <property type="entry name" value="Primosome_PriB/ssb"/>
</dbReference>